<accession>A0A232ESE0</accession>
<gene>
    <name evidence="2" type="ORF">TSAR_001246</name>
</gene>
<dbReference type="Proteomes" id="UP000215335">
    <property type="component" value="Unassembled WGS sequence"/>
</dbReference>
<feature type="compositionally biased region" description="Polar residues" evidence="1">
    <location>
        <begin position="31"/>
        <end position="41"/>
    </location>
</feature>
<name>A0A232ESE0_9HYME</name>
<dbReference type="EMBL" id="NNAY01002437">
    <property type="protein sequence ID" value="OXU21274.1"/>
    <property type="molecule type" value="Genomic_DNA"/>
</dbReference>
<reference evidence="2 3" key="1">
    <citation type="journal article" date="2017" name="Curr. Biol.">
        <title>The Evolution of Venom by Co-option of Single-Copy Genes.</title>
        <authorList>
            <person name="Martinson E.O."/>
            <person name="Mrinalini"/>
            <person name="Kelkar Y.D."/>
            <person name="Chang C.H."/>
            <person name="Werren J.H."/>
        </authorList>
    </citation>
    <scope>NUCLEOTIDE SEQUENCE [LARGE SCALE GENOMIC DNA]</scope>
    <source>
        <strain evidence="2 3">Alberta</strain>
        <tissue evidence="2">Whole body</tissue>
    </source>
</reference>
<evidence type="ECO:0000313" key="3">
    <source>
        <dbReference type="Proteomes" id="UP000215335"/>
    </source>
</evidence>
<protein>
    <submittedName>
        <fullName evidence="2">Uncharacterized protein</fullName>
    </submittedName>
</protein>
<keyword evidence="3" id="KW-1185">Reference proteome</keyword>
<sequence length="41" mass="4519">MLFIFRETLGDDVDTGHPGHQVPRGAMPSRYSCSATLKTPE</sequence>
<evidence type="ECO:0000313" key="2">
    <source>
        <dbReference type="EMBL" id="OXU21274.1"/>
    </source>
</evidence>
<feature type="region of interest" description="Disordered" evidence="1">
    <location>
        <begin position="12"/>
        <end position="41"/>
    </location>
</feature>
<evidence type="ECO:0000256" key="1">
    <source>
        <dbReference type="SAM" id="MobiDB-lite"/>
    </source>
</evidence>
<comment type="caution">
    <text evidence="2">The sequence shown here is derived from an EMBL/GenBank/DDBJ whole genome shotgun (WGS) entry which is preliminary data.</text>
</comment>
<dbReference type="AlphaFoldDB" id="A0A232ESE0"/>
<organism evidence="2 3">
    <name type="scientific">Trichomalopsis sarcophagae</name>
    <dbReference type="NCBI Taxonomy" id="543379"/>
    <lineage>
        <taxon>Eukaryota</taxon>
        <taxon>Metazoa</taxon>
        <taxon>Ecdysozoa</taxon>
        <taxon>Arthropoda</taxon>
        <taxon>Hexapoda</taxon>
        <taxon>Insecta</taxon>
        <taxon>Pterygota</taxon>
        <taxon>Neoptera</taxon>
        <taxon>Endopterygota</taxon>
        <taxon>Hymenoptera</taxon>
        <taxon>Apocrita</taxon>
        <taxon>Proctotrupomorpha</taxon>
        <taxon>Chalcidoidea</taxon>
        <taxon>Pteromalidae</taxon>
        <taxon>Pteromalinae</taxon>
        <taxon>Trichomalopsis</taxon>
    </lineage>
</organism>
<proteinExistence type="predicted"/>